<name>A0AC35U4H3_9BILA</name>
<evidence type="ECO:0000313" key="2">
    <source>
        <dbReference type="WBParaSite" id="RSKR_0000748350.1"/>
    </source>
</evidence>
<proteinExistence type="predicted"/>
<dbReference type="Proteomes" id="UP000095286">
    <property type="component" value="Unplaced"/>
</dbReference>
<organism evidence="1 2">
    <name type="scientific">Rhabditophanes sp. KR3021</name>
    <dbReference type="NCBI Taxonomy" id="114890"/>
    <lineage>
        <taxon>Eukaryota</taxon>
        <taxon>Metazoa</taxon>
        <taxon>Ecdysozoa</taxon>
        <taxon>Nematoda</taxon>
        <taxon>Chromadorea</taxon>
        <taxon>Rhabditida</taxon>
        <taxon>Tylenchina</taxon>
        <taxon>Panagrolaimomorpha</taxon>
        <taxon>Strongyloidoidea</taxon>
        <taxon>Alloionematidae</taxon>
        <taxon>Rhabditophanes</taxon>
    </lineage>
</organism>
<sequence length="162" mass="18803">MEWNNTTSLFDISSFHKILTPKEIADIIKSNMSGIINKQTSAVESTEGNKNNSILKPKELDEILKEHSCSPYESPLIKYFIGEKNFPAVQHLRGLVRKYESDTVDRFMASGYKTQKEITYTRNKQKKEERRKLYEDKAKIRRELAIKIAVTQNITVKYPAMI</sequence>
<accession>A0AC35U4H3</accession>
<protein>
    <submittedName>
        <fullName evidence="2">Uncharacterized protein</fullName>
    </submittedName>
</protein>
<reference evidence="2" key="1">
    <citation type="submission" date="2016-11" db="UniProtKB">
        <authorList>
            <consortium name="WormBaseParasite"/>
        </authorList>
    </citation>
    <scope>IDENTIFICATION</scope>
    <source>
        <strain evidence="2">KR3021</strain>
    </source>
</reference>
<dbReference type="WBParaSite" id="RSKR_0000748350.1">
    <property type="protein sequence ID" value="RSKR_0000748350.1"/>
    <property type="gene ID" value="RSKR_0000748350"/>
</dbReference>
<evidence type="ECO:0000313" key="1">
    <source>
        <dbReference type="Proteomes" id="UP000095286"/>
    </source>
</evidence>